<gene>
    <name evidence="1" type="ORF">SAMN02745110_02420</name>
</gene>
<proteinExistence type="predicted"/>
<evidence type="ECO:0000313" key="1">
    <source>
        <dbReference type="EMBL" id="SKA04017.1"/>
    </source>
</evidence>
<organism evidence="1 2">
    <name type="scientific">Eubacterium ruminantium</name>
    <dbReference type="NCBI Taxonomy" id="42322"/>
    <lineage>
        <taxon>Bacteria</taxon>
        <taxon>Bacillati</taxon>
        <taxon>Bacillota</taxon>
        <taxon>Clostridia</taxon>
        <taxon>Eubacteriales</taxon>
        <taxon>Eubacteriaceae</taxon>
        <taxon>Eubacterium</taxon>
    </lineage>
</organism>
<keyword evidence="2" id="KW-1185">Reference proteome</keyword>
<protein>
    <submittedName>
        <fullName evidence="1">Uncharacterized protein</fullName>
    </submittedName>
</protein>
<evidence type="ECO:0000313" key="2">
    <source>
        <dbReference type="Proteomes" id="UP000189857"/>
    </source>
</evidence>
<dbReference type="EMBL" id="FUXA01000021">
    <property type="protein sequence ID" value="SKA04017.1"/>
    <property type="molecule type" value="Genomic_DNA"/>
</dbReference>
<sequence>MKKYIPAQMIRKSRFITFFETWSKNEKAQLITQMNRLIKEN</sequence>
<reference evidence="1 2" key="1">
    <citation type="submission" date="2017-02" db="EMBL/GenBank/DDBJ databases">
        <authorList>
            <person name="Peterson S.W."/>
        </authorList>
    </citation>
    <scope>NUCLEOTIDE SEQUENCE [LARGE SCALE GENOMIC DNA]</scope>
    <source>
        <strain evidence="1 2">ATCC 17233</strain>
    </source>
</reference>
<accession>A0A1T4QK55</accession>
<dbReference type="Proteomes" id="UP000189857">
    <property type="component" value="Unassembled WGS sequence"/>
</dbReference>
<name>A0A1T4QK55_9FIRM</name>
<dbReference type="AlphaFoldDB" id="A0A1T4QK55"/>